<dbReference type="EMBL" id="WHOC01000133">
    <property type="protein sequence ID" value="NOU88694.1"/>
    <property type="molecule type" value="Genomic_DNA"/>
</dbReference>
<organism evidence="2 3">
    <name type="scientific">Paenibacillus germinis</name>
    <dbReference type="NCBI Taxonomy" id="2654979"/>
    <lineage>
        <taxon>Bacteria</taxon>
        <taxon>Bacillati</taxon>
        <taxon>Bacillota</taxon>
        <taxon>Bacilli</taxon>
        <taxon>Bacillales</taxon>
        <taxon>Paenibacillaceae</taxon>
        <taxon>Paenibacillus</taxon>
    </lineage>
</organism>
<dbReference type="Proteomes" id="UP000658690">
    <property type="component" value="Unassembled WGS sequence"/>
</dbReference>
<evidence type="ECO:0000259" key="1">
    <source>
        <dbReference type="Pfam" id="PF22124"/>
    </source>
</evidence>
<dbReference type="SUPFAM" id="SSF48208">
    <property type="entry name" value="Six-hairpin glycosidases"/>
    <property type="match status" value="1"/>
</dbReference>
<dbReference type="InterPro" id="IPR008928">
    <property type="entry name" value="6-hairpin_glycosidase_sf"/>
</dbReference>
<reference evidence="2 3" key="1">
    <citation type="submission" date="2019-10" db="EMBL/GenBank/DDBJ databases">
        <title>Description of Paenibacillus choica sp. nov.</title>
        <authorList>
            <person name="Carlier A."/>
            <person name="Qi S."/>
        </authorList>
    </citation>
    <scope>NUCLEOTIDE SEQUENCE [LARGE SCALE GENOMIC DNA]</scope>
    <source>
        <strain evidence="2 3">LMG 31460</strain>
    </source>
</reference>
<comment type="caution">
    <text evidence="2">The sequence shown here is derived from an EMBL/GenBank/DDBJ whole genome shotgun (WGS) entry which is preliminary data.</text>
</comment>
<gene>
    <name evidence="2" type="ORF">GC102_23510</name>
</gene>
<dbReference type="PANTHER" id="PTHR31084:SF19">
    <property type="entry name" value="GLYCOSYL HYDROLASE FAMILY 95 N-TERMINAL DOMAIN-CONTAINING PROTEIN"/>
    <property type="match status" value="1"/>
</dbReference>
<dbReference type="Gene3D" id="2.60.40.1180">
    <property type="entry name" value="Golgi alpha-mannosidase II"/>
    <property type="match status" value="1"/>
</dbReference>
<dbReference type="InterPro" id="IPR012341">
    <property type="entry name" value="6hp_glycosidase-like_sf"/>
</dbReference>
<dbReference type="Pfam" id="PF22124">
    <property type="entry name" value="Glyco_hydro_95_cat"/>
    <property type="match status" value="1"/>
</dbReference>
<dbReference type="InterPro" id="IPR054363">
    <property type="entry name" value="GH95_cat"/>
</dbReference>
<evidence type="ECO:0000313" key="2">
    <source>
        <dbReference type="EMBL" id="NOU88694.1"/>
    </source>
</evidence>
<dbReference type="Gene3D" id="1.50.10.10">
    <property type="match status" value="1"/>
</dbReference>
<proteinExistence type="predicted"/>
<name>A0ABX1Z774_9BACL</name>
<dbReference type="RefSeq" id="WP_171691683.1">
    <property type="nucleotide sequence ID" value="NZ_WHOC01000133.1"/>
</dbReference>
<protein>
    <recommendedName>
        <fullName evidence="1">Glycosyl hydrolase family 95 catalytic domain-containing protein</fullName>
    </recommendedName>
</protein>
<sequence>MQFYKATFTESPKHVPTNKVVDGPIVGNGDTGVVLGNFPQSLRFCISKNDFWRPLEGQGRWSSDRIFGSPCPIGILDMTLESVDFERFQVEQHLQSADIVGKFYTRKQEPIELRAWVSATENMFIIEFTSAARQKVELSLTPQTGWMSSAEMGYEGDDTLWMKRSFTDEKLAWPSEAAVYLKHICGGTSLGTLSYVQLEPGVKVIFAASICTNHETPEFAERARKRIDLLTFSDIAKLREEHESWWVKFWSKSKVEIGDELLERFYYGSQYIMACCSRNKWFPPGIFGNWITKDNPSWAGDYHVNYNYQAPWWGVFSSNHVELSEPYDMPILQYVAHGKEKARRHLGIRGVYFDVGIGPKGLQTAKEKFWGQKSNAAYVVVNMMMRYYHTYDLDYAREVSYPFMREVADFWEDYLQYEDGRYVIRGDSAMESEEEPEEVNPILSLGMVKALFPAVLEISTVLGVDEDRHAKWKHIIEKLSDFPTFDLNGKRVFRLTEIGAPWREDNTVQLQHIFPAGLIGLGSNPELVEIARNTVEAHGGWNDYNGFPTIFPVAVRVGYDAGTILDQLRRQCVSNGFPNLFIFFGGGGIECCSTVPFTINEMLMQSHERVIRLFPLWPRDKDARFKDLRAVGAFLVSAELRDSVVQNVTITSEKGIACKLENPWLHSAVSIFEHFQGRSKEIAHERLDGGCCISFGTCHGAVYTIKCKADHS</sequence>
<accession>A0ABX1Z774</accession>
<evidence type="ECO:0000313" key="3">
    <source>
        <dbReference type="Proteomes" id="UP000658690"/>
    </source>
</evidence>
<keyword evidence="3" id="KW-1185">Reference proteome</keyword>
<dbReference type="PANTHER" id="PTHR31084">
    <property type="entry name" value="ALPHA-L-FUCOSIDASE 2"/>
    <property type="match status" value="1"/>
</dbReference>
<dbReference type="InterPro" id="IPR013780">
    <property type="entry name" value="Glyco_hydro_b"/>
</dbReference>
<feature type="domain" description="Glycosyl hydrolase family 95 catalytic" evidence="1">
    <location>
        <begin position="260"/>
        <end position="542"/>
    </location>
</feature>